<dbReference type="RefSeq" id="WP_107533019.1">
    <property type="nucleotide sequence ID" value="NZ_PZEV01000046.1"/>
</dbReference>
<dbReference type="Gene3D" id="3.40.50.360">
    <property type="match status" value="1"/>
</dbReference>
<dbReference type="SUPFAM" id="SSF52218">
    <property type="entry name" value="Flavoproteins"/>
    <property type="match status" value="1"/>
</dbReference>
<dbReference type="GO" id="GO:0016491">
    <property type="term" value="F:oxidoreductase activity"/>
    <property type="evidence" value="ECO:0007669"/>
    <property type="project" value="InterPro"/>
</dbReference>
<feature type="domain" description="NADPH-dependent FMN reductase-like" evidence="7">
    <location>
        <begin position="2"/>
        <end position="104"/>
    </location>
</feature>
<dbReference type="STRING" id="1194526.A284_10330"/>
<name>A0A2T4PY56_STAWA</name>
<dbReference type="PANTHER" id="PTHR43278:SF4">
    <property type="entry name" value="NAD(P)H-DEPENDENT FMN-CONTAINING OXIDOREDUCTASE YWQN-RELATED"/>
    <property type="match status" value="1"/>
</dbReference>
<evidence type="ECO:0000256" key="1">
    <source>
        <dbReference type="ARBA" id="ARBA00011881"/>
    </source>
</evidence>
<dbReference type="InterPro" id="IPR029039">
    <property type="entry name" value="Flavoprotein-like_sf"/>
</dbReference>
<dbReference type="Proteomes" id="UP000240717">
    <property type="component" value="Unassembled WGS sequence"/>
</dbReference>
<evidence type="ECO:0000256" key="2">
    <source>
        <dbReference type="ARBA" id="ARBA00016393"/>
    </source>
</evidence>
<evidence type="ECO:0000256" key="6">
    <source>
        <dbReference type="ARBA" id="ARBA00032807"/>
    </source>
</evidence>
<dbReference type="Pfam" id="PF03358">
    <property type="entry name" value="FMN_red"/>
    <property type="match status" value="1"/>
</dbReference>
<reference evidence="8 9" key="1">
    <citation type="journal article" date="2016" name="Front. Microbiol.">
        <title>Comprehensive Phylogenetic Analysis of Bovine Non-aureus Staphylococci Species Based on Whole-Genome Sequencing.</title>
        <authorList>
            <person name="Naushad S."/>
            <person name="Barkema H.W."/>
            <person name="Luby C."/>
            <person name="Condas L.A."/>
            <person name="Nobrega D.B."/>
            <person name="Carson D.A."/>
            <person name="De Buck J."/>
        </authorList>
    </citation>
    <scope>NUCLEOTIDE SEQUENCE [LARGE SCALE GENOMIC DNA]</scope>
    <source>
        <strain evidence="8 9">SNUC 2993</strain>
    </source>
</reference>
<dbReference type="PANTHER" id="PTHR43278">
    <property type="entry name" value="NAD(P)H-DEPENDENT FMN-CONTAINING OXIDOREDUCTASE YWQN-RELATED"/>
    <property type="match status" value="1"/>
</dbReference>
<dbReference type="InterPro" id="IPR005025">
    <property type="entry name" value="FMN_Rdtase-like_dom"/>
</dbReference>
<dbReference type="AlphaFoldDB" id="A0A2T4PY56"/>
<evidence type="ECO:0000256" key="3">
    <source>
        <dbReference type="ARBA" id="ARBA00022630"/>
    </source>
</evidence>
<keyword evidence="3" id="KW-0285">Flavoprotein</keyword>
<organism evidence="8 9">
    <name type="scientific">Staphylococcus warneri</name>
    <dbReference type="NCBI Taxonomy" id="1292"/>
    <lineage>
        <taxon>Bacteria</taxon>
        <taxon>Bacillati</taxon>
        <taxon>Bacillota</taxon>
        <taxon>Bacilli</taxon>
        <taxon>Bacillales</taxon>
        <taxon>Staphylococcaceae</taxon>
        <taxon>Staphylococcus</taxon>
    </lineage>
</organism>
<protein>
    <recommendedName>
        <fullName evidence="2">FMN-dependent NADPH-azoreductase</fullName>
    </recommendedName>
    <alternativeName>
        <fullName evidence="6">NADPH-dependent flavo-azoreductase</fullName>
    </alternativeName>
    <alternativeName>
        <fullName evidence="5">NADPH-flavin azoreductase</fullName>
    </alternativeName>
</protein>
<sequence>MITVLFGGSRPEGNTAQLTKYALENVEHQWLDLTKYQLNPVRDVRHDNKNIETYSDDYEQLIQTVLDSDVVIFASPVYWYSVSASMKAFIDHWSESMVYPRYSDFKEVMSKKEFRLILVGGDCPKVKAKPCIAQMKYTLEFIGGELAGYIVGTAERPGDIMKDTYALERAKEWNNKFSQSNS</sequence>
<evidence type="ECO:0000256" key="4">
    <source>
        <dbReference type="ARBA" id="ARBA00022643"/>
    </source>
</evidence>
<evidence type="ECO:0000256" key="5">
    <source>
        <dbReference type="ARBA" id="ARBA00031831"/>
    </source>
</evidence>
<keyword evidence="4" id="KW-0288">FMN</keyword>
<comment type="subunit">
    <text evidence="1">Homotetramer.</text>
</comment>
<evidence type="ECO:0000313" key="9">
    <source>
        <dbReference type="Proteomes" id="UP000240717"/>
    </source>
</evidence>
<gene>
    <name evidence="8" type="ORF">BU085_10970</name>
</gene>
<accession>A0A2T4PY56</accession>
<dbReference type="EMBL" id="PZEV01000046">
    <property type="protein sequence ID" value="PTI49870.1"/>
    <property type="molecule type" value="Genomic_DNA"/>
</dbReference>
<evidence type="ECO:0000313" key="8">
    <source>
        <dbReference type="EMBL" id="PTI49870.1"/>
    </source>
</evidence>
<comment type="caution">
    <text evidence="8">The sequence shown here is derived from an EMBL/GenBank/DDBJ whole genome shotgun (WGS) entry which is preliminary data.</text>
</comment>
<evidence type="ECO:0000259" key="7">
    <source>
        <dbReference type="Pfam" id="PF03358"/>
    </source>
</evidence>
<dbReference type="InterPro" id="IPR051796">
    <property type="entry name" value="ISF_SsuE-like"/>
</dbReference>
<proteinExistence type="predicted"/>